<gene>
    <name evidence="2" type="ORF">PIB30_085930</name>
</gene>
<accession>A0ABU6ZRP7</accession>
<organism evidence="2 3">
    <name type="scientific">Stylosanthes scabra</name>
    <dbReference type="NCBI Taxonomy" id="79078"/>
    <lineage>
        <taxon>Eukaryota</taxon>
        <taxon>Viridiplantae</taxon>
        <taxon>Streptophyta</taxon>
        <taxon>Embryophyta</taxon>
        <taxon>Tracheophyta</taxon>
        <taxon>Spermatophyta</taxon>
        <taxon>Magnoliopsida</taxon>
        <taxon>eudicotyledons</taxon>
        <taxon>Gunneridae</taxon>
        <taxon>Pentapetalae</taxon>
        <taxon>rosids</taxon>
        <taxon>fabids</taxon>
        <taxon>Fabales</taxon>
        <taxon>Fabaceae</taxon>
        <taxon>Papilionoideae</taxon>
        <taxon>50 kb inversion clade</taxon>
        <taxon>dalbergioids sensu lato</taxon>
        <taxon>Dalbergieae</taxon>
        <taxon>Pterocarpus clade</taxon>
        <taxon>Stylosanthes</taxon>
    </lineage>
</organism>
<evidence type="ECO:0000256" key="1">
    <source>
        <dbReference type="SAM" id="MobiDB-lite"/>
    </source>
</evidence>
<dbReference type="Proteomes" id="UP001341840">
    <property type="component" value="Unassembled WGS sequence"/>
</dbReference>
<dbReference type="EMBL" id="JASCZI010273312">
    <property type="protein sequence ID" value="MED6224625.1"/>
    <property type="molecule type" value="Genomic_DNA"/>
</dbReference>
<name>A0ABU6ZRP7_9FABA</name>
<feature type="region of interest" description="Disordered" evidence="1">
    <location>
        <begin position="119"/>
        <end position="184"/>
    </location>
</feature>
<protein>
    <recommendedName>
        <fullName evidence="4">Zinc knuckle CX2CX4HX4C domain-containing protein</fullName>
    </recommendedName>
</protein>
<sequence length="275" mass="30760">MDNRVLQVGCKLARRIGKVREVDLFEVKGRENRIVKARVELNGMGKIRDSLKLSGLNLDQFEVGLRYERIGVVCLYCAGLGHVSRNYQTLLEDSQKNRVRQEALGEWIKADQVGRRIYSPDFRRSNESDNGKESFPQPEKKPPPNWLAEGFSKLNLKGNLSGDSKMKKNQAAHNEEDESLNSEGGREVLSELVVPMNMEENIIVGNSYAPIRRNIQKIKQAARQKGGDGGRERGGKRASSGKENVGNGKRICLESTDLKEAEVEGASRQLAPKEL</sequence>
<proteinExistence type="predicted"/>
<keyword evidence="3" id="KW-1185">Reference proteome</keyword>
<evidence type="ECO:0000313" key="2">
    <source>
        <dbReference type="EMBL" id="MED6224625.1"/>
    </source>
</evidence>
<feature type="region of interest" description="Disordered" evidence="1">
    <location>
        <begin position="221"/>
        <end position="250"/>
    </location>
</feature>
<feature type="compositionally biased region" description="Basic and acidic residues" evidence="1">
    <location>
        <begin position="225"/>
        <end position="235"/>
    </location>
</feature>
<reference evidence="2 3" key="1">
    <citation type="journal article" date="2023" name="Plants (Basel)">
        <title>Bridging the Gap: Combining Genomics and Transcriptomics Approaches to Understand Stylosanthes scabra, an Orphan Legume from the Brazilian Caatinga.</title>
        <authorList>
            <person name="Ferreira-Neto J.R.C."/>
            <person name="da Silva M.D."/>
            <person name="Binneck E."/>
            <person name="de Melo N.F."/>
            <person name="da Silva R.H."/>
            <person name="de Melo A.L.T.M."/>
            <person name="Pandolfi V."/>
            <person name="Bustamante F.O."/>
            <person name="Brasileiro-Vidal A.C."/>
            <person name="Benko-Iseppon A.M."/>
        </authorList>
    </citation>
    <scope>NUCLEOTIDE SEQUENCE [LARGE SCALE GENOMIC DNA]</scope>
    <source>
        <tissue evidence="2">Leaves</tissue>
    </source>
</reference>
<feature type="compositionally biased region" description="Basic and acidic residues" evidence="1">
    <location>
        <begin position="121"/>
        <end position="142"/>
    </location>
</feature>
<comment type="caution">
    <text evidence="2">The sequence shown here is derived from an EMBL/GenBank/DDBJ whole genome shotgun (WGS) entry which is preliminary data.</text>
</comment>
<evidence type="ECO:0000313" key="3">
    <source>
        <dbReference type="Proteomes" id="UP001341840"/>
    </source>
</evidence>
<evidence type="ECO:0008006" key="4">
    <source>
        <dbReference type="Google" id="ProtNLM"/>
    </source>
</evidence>